<sequence>MEKITEQLNEFKSKIPIYTEEFQDYIVSLKEKIPTSYEELHPHIEYVKSIKPEDVIDDFKNLRVSPITVSLTLVFLTTFLIFGKLLSGGKPKPAPKKKTKRKLTPAQKANRQIQEILDFVESEYVPEIDKFIESYKSLSSEDVQYKFNYFEEMLLKELMKLDEIDVTGNEILRDNRRKVIKFIQDHQKRLDKFKKEIEA</sequence>
<feature type="domain" description="BAG" evidence="2">
    <location>
        <begin position="122"/>
        <end position="194"/>
    </location>
</feature>
<dbReference type="Pfam" id="PF02179">
    <property type="entry name" value="BAG"/>
    <property type="match status" value="1"/>
</dbReference>
<evidence type="ECO:0000313" key="4">
    <source>
        <dbReference type="Proteomes" id="UP000011777"/>
    </source>
</evidence>
<keyword evidence="1" id="KW-0812">Transmembrane</keyword>
<organism evidence="3 4">
    <name type="scientific">Candida maltosa (strain Xu316)</name>
    <name type="common">Yeast</name>
    <dbReference type="NCBI Taxonomy" id="1245528"/>
    <lineage>
        <taxon>Eukaryota</taxon>
        <taxon>Fungi</taxon>
        <taxon>Dikarya</taxon>
        <taxon>Ascomycota</taxon>
        <taxon>Saccharomycotina</taxon>
        <taxon>Pichiomycetes</taxon>
        <taxon>Debaryomycetaceae</taxon>
        <taxon>Candida/Lodderomyces clade</taxon>
        <taxon>Candida</taxon>
    </lineage>
</organism>
<dbReference type="SMART" id="SM00264">
    <property type="entry name" value="BAG"/>
    <property type="match status" value="1"/>
</dbReference>
<dbReference type="STRING" id="1245528.M3JC03"/>
<dbReference type="HOGENOM" id="CLU_1372014_0_0_1"/>
<comment type="caution">
    <text evidence="3">The sequence shown here is derived from an EMBL/GenBank/DDBJ whole genome shotgun (WGS) entry which is preliminary data.</text>
</comment>
<keyword evidence="1" id="KW-1133">Transmembrane helix</keyword>
<accession>M3JC03</accession>
<dbReference type="OrthoDB" id="417450at2759"/>
<dbReference type="AlphaFoldDB" id="M3JC03"/>
<reference evidence="3 4" key="1">
    <citation type="submission" date="2013-02" db="EMBL/GenBank/DDBJ databases">
        <title>Genome sequence of Candida maltosa Xu316, a potential industrial strain for xylitol and ethanol production.</title>
        <authorList>
            <person name="Yu J."/>
            <person name="Wang Q."/>
            <person name="Geng X."/>
            <person name="Bao W."/>
            <person name="He P."/>
            <person name="Cai J."/>
        </authorList>
    </citation>
    <scope>NUCLEOTIDE SEQUENCE [LARGE SCALE GENOMIC DNA]</scope>
    <source>
        <strain evidence="4">Xu316</strain>
    </source>
</reference>
<dbReference type="OMA" id="YNYFEEM"/>
<protein>
    <recommendedName>
        <fullName evidence="2">BAG domain-containing protein</fullName>
    </recommendedName>
</protein>
<dbReference type="eggNOG" id="ENOG502S9TU">
    <property type="taxonomic scope" value="Eukaryota"/>
</dbReference>
<evidence type="ECO:0000313" key="3">
    <source>
        <dbReference type="EMBL" id="EMG49663.1"/>
    </source>
</evidence>
<name>M3JC03_CANMX</name>
<feature type="transmembrane region" description="Helical" evidence="1">
    <location>
        <begin position="67"/>
        <end position="87"/>
    </location>
</feature>
<evidence type="ECO:0000259" key="2">
    <source>
        <dbReference type="PROSITE" id="PS51035"/>
    </source>
</evidence>
<proteinExistence type="predicted"/>
<gene>
    <name evidence="3" type="ORF">G210_5525</name>
</gene>
<dbReference type="SUPFAM" id="SSF63491">
    <property type="entry name" value="BAG domain"/>
    <property type="match status" value="1"/>
</dbReference>
<dbReference type="Proteomes" id="UP000011777">
    <property type="component" value="Unassembled WGS sequence"/>
</dbReference>
<dbReference type="EMBL" id="AOGT01000532">
    <property type="protein sequence ID" value="EMG49663.1"/>
    <property type="molecule type" value="Genomic_DNA"/>
</dbReference>
<dbReference type="Gene3D" id="1.20.58.120">
    <property type="entry name" value="BAG domain"/>
    <property type="match status" value="1"/>
</dbReference>
<dbReference type="GO" id="GO:0051087">
    <property type="term" value="F:protein-folding chaperone binding"/>
    <property type="evidence" value="ECO:0007669"/>
    <property type="project" value="InterPro"/>
</dbReference>
<evidence type="ECO:0000256" key="1">
    <source>
        <dbReference type="SAM" id="Phobius"/>
    </source>
</evidence>
<dbReference type="PROSITE" id="PS51035">
    <property type="entry name" value="BAG"/>
    <property type="match status" value="1"/>
</dbReference>
<dbReference type="InterPro" id="IPR036533">
    <property type="entry name" value="BAG_dom_sf"/>
</dbReference>
<dbReference type="InterPro" id="IPR003103">
    <property type="entry name" value="BAG_domain"/>
</dbReference>
<keyword evidence="4" id="KW-1185">Reference proteome</keyword>
<keyword evidence="1" id="KW-0472">Membrane</keyword>